<dbReference type="PANTHER" id="PTHR42709">
    <property type="entry name" value="ALKALINE PHOSPHATASE LIKE PROTEIN"/>
    <property type="match status" value="1"/>
</dbReference>
<feature type="transmembrane region" description="Helical" evidence="6">
    <location>
        <begin position="168"/>
        <end position="189"/>
    </location>
</feature>
<keyword evidence="9" id="KW-1185">Reference proteome</keyword>
<dbReference type="Proteomes" id="UP001139477">
    <property type="component" value="Unassembled WGS sequence"/>
</dbReference>
<name>A0A9X2FS62_9RHOB</name>
<evidence type="ECO:0000313" key="8">
    <source>
        <dbReference type="EMBL" id="MCP1169089.1"/>
    </source>
</evidence>
<evidence type="ECO:0000256" key="5">
    <source>
        <dbReference type="ARBA" id="ARBA00023136"/>
    </source>
</evidence>
<dbReference type="PANTHER" id="PTHR42709:SF6">
    <property type="entry name" value="UNDECAPRENYL PHOSPHATE TRANSPORTER A"/>
    <property type="match status" value="1"/>
</dbReference>
<feature type="transmembrane region" description="Helical" evidence="6">
    <location>
        <begin position="136"/>
        <end position="162"/>
    </location>
</feature>
<organism evidence="8 9">
    <name type="scientific">Limimaricola litoreus</name>
    <dbReference type="NCBI Taxonomy" id="2955316"/>
    <lineage>
        <taxon>Bacteria</taxon>
        <taxon>Pseudomonadati</taxon>
        <taxon>Pseudomonadota</taxon>
        <taxon>Alphaproteobacteria</taxon>
        <taxon>Rhodobacterales</taxon>
        <taxon>Paracoccaceae</taxon>
        <taxon>Limimaricola</taxon>
    </lineage>
</organism>
<feature type="transmembrane region" description="Helical" evidence="6">
    <location>
        <begin position="44"/>
        <end position="63"/>
    </location>
</feature>
<keyword evidence="5 6" id="KW-0472">Membrane</keyword>
<dbReference type="EMBL" id="JAMYXC010000170">
    <property type="protein sequence ID" value="MCP1169089.1"/>
    <property type="molecule type" value="Genomic_DNA"/>
</dbReference>
<dbReference type="RefSeq" id="WP_253332426.1">
    <property type="nucleotide sequence ID" value="NZ_JAMYXC010000170.1"/>
</dbReference>
<sequence>MTETLLGLVPDYGAIVVAAAVFLACLAVPLPASILVLTAGSFAAVGDLSIGMVGAAVFGAYVAGDQAAYLIASTAGRHIMPRLRARDSLAPVLDRSEALIRRRGALAVLLSHTLLSPLCPYVSYLSGAGGLAWARFTLSATAGALIWTGVYLGLGTLFATQLEQVSSLLANFLGVILAAALGLGSLVLLRRRWRQQELAD</sequence>
<protein>
    <submittedName>
        <fullName evidence="8">DedA family protein</fullName>
    </submittedName>
</protein>
<gene>
    <name evidence="8" type="ORF">NHG85_11240</name>
</gene>
<dbReference type="Pfam" id="PF09335">
    <property type="entry name" value="VTT_dom"/>
    <property type="match status" value="1"/>
</dbReference>
<dbReference type="InterPro" id="IPR032816">
    <property type="entry name" value="VTT_dom"/>
</dbReference>
<keyword evidence="2" id="KW-1003">Cell membrane</keyword>
<evidence type="ECO:0000256" key="6">
    <source>
        <dbReference type="SAM" id="Phobius"/>
    </source>
</evidence>
<evidence type="ECO:0000313" key="9">
    <source>
        <dbReference type="Proteomes" id="UP001139477"/>
    </source>
</evidence>
<keyword evidence="3 6" id="KW-0812">Transmembrane</keyword>
<evidence type="ECO:0000256" key="1">
    <source>
        <dbReference type="ARBA" id="ARBA00004651"/>
    </source>
</evidence>
<keyword evidence="4 6" id="KW-1133">Transmembrane helix</keyword>
<dbReference type="InterPro" id="IPR051311">
    <property type="entry name" value="DedA_domain"/>
</dbReference>
<feature type="transmembrane region" description="Helical" evidence="6">
    <location>
        <begin position="12"/>
        <end position="37"/>
    </location>
</feature>
<accession>A0A9X2FS62</accession>
<reference evidence="8" key="1">
    <citation type="submission" date="2022-06" db="EMBL/GenBank/DDBJ databases">
        <title>Limimaricola sediminis sp. nov., isolated from an intertidal sediment.</title>
        <authorList>
            <person name="Shao X."/>
        </authorList>
    </citation>
    <scope>NUCLEOTIDE SEQUENCE</scope>
    <source>
        <strain evidence="8">ASW11-118</strain>
    </source>
</reference>
<proteinExistence type="predicted"/>
<comment type="caution">
    <text evidence="8">The sequence shown here is derived from an EMBL/GenBank/DDBJ whole genome shotgun (WGS) entry which is preliminary data.</text>
</comment>
<comment type="subcellular location">
    <subcellularLocation>
        <location evidence="1">Cell membrane</location>
        <topology evidence="1">Multi-pass membrane protein</topology>
    </subcellularLocation>
</comment>
<evidence type="ECO:0000259" key="7">
    <source>
        <dbReference type="Pfam" id="PF09335"/>
    </source>
</evidence>
<dbReference type="GO" id="GO:0005886">
    <property type="term" value="C:plasma membrane"/>
    <property type="evidence" value="ECO:0007669"/>
    <property type="project" value="UniProtKB-SubCell"/>
</dbReference>
<evidence type="ECO:0000256" key="2">
    <source>
        <dbReference type="ARBA" id="ARBA00022475"/>
    </source>
</evidence>
<feature type="domain" description="VTT" evidence="7">
    <location>
        <begin position="30"/>
        <end position="156"/>
    </location>
</feature>
<evidence type="ECO:0000256" key="4">
    <source>
        <dbReference type="ARBA" id="ARBA00022989"/>
    </source>
</evidence>
<evidence type="ECO:0000256" key="3">
    <source>
        <dbReference type="ARBA" id="ARBA00022692"/>
    </source>
</evidence>
<dbReference type="AlphaFoldDB" id="A0A9X2FS62"/>